<dbReference type="HAMAP" id="MF_01660">
    <property type="entry name" value="MenH"/>
    <property type="match status" value="1"/>
</dbReference>
<sequence>MKFNIGDATYWYEIHGIGEPVVFLHGFTGSSQTWSPLVHNLKSKFQIVTIDLPGHGKTKINSPRTMEACCHDLNQLFQHLSLESVHLVGYSMGGRTALSFAMLYPGLIKSLILESASPGLALQQERHNRRANDEKLAERIEKEGLESFVDFWENIPLFNTQKQLPSNKQKIIRDERMSHTEKGLACSLRHMGTGSQPSWWNELSNFHKPVLLMAGEYDHKFVKINERMKESLSNSDLRIIKNAGHAIHVEQAEIFGKIVTEFILQNSL</sequence>
<feature type="domain" description="AB hydrolase-1" evidence="4">
    <location>
        <begin position="20"/>
        <end position="250"/>
    </location>
</feature>
<evidence type="ECO:0000256" key="3">
    <source>
        <dbReference type="HAMAP-Rule" id="MF_01660"/>
    </source>
</evidence>
<dbReference type="InterPro" id="IPR022485">
    <property type="entry name" value="SHCHC_synthase_MenH"/>
</dbReference>
<dbReference type="Gene3D" id="3.40.50.1820">
    <property type="entry name" value="alpha/beta hydrolase"/>
    <property type="match status" value="1"/>
</dbReference>
<evidence type="ECO:0000256" key="1">
    <source>
        <dbReference type="ARBA" id="ARBA00022428"/>
    </source>
</evidence>
<dbReference type="EC" id="4.2.99.20" evidence="3"/>
<name>A0A6N8FNJ6_9BACI</name>
<keyword evidence="1 3" id="KW-0474">Menaquinone biosynthesis</keyword>
<reference evidence="5 6" key="1">
    <citation type="submission" date="2019-11" db="EMBL/GenBank/DDBJ databases">
        <authorList>
            <person name="Li X."/>
        </authorList>
    </citation>
    <scope>NUCLEOTIDE SEQUENCE [LARGE SCALE GENOMIC DNA]</scope>
    <source>
        <strain evidence="5 6">L9</strain>
    </source>
</reference>
<evidence type="ECO:0000259" key="4">
    <source>
        <dbReference type="Pfam" id="PF00561"/>
    </source>
</evidence>
<dbReference type="GO" id="GO:0009234">
    <property type="term" value="P:menaquinone biosynthetic process"/>
    <property type="evidence" value="ECO:0007669"/>
    <property type="project" value="UniProtKB-UniRule"/>
</dbReference>
<comment type="catalytic activity">
    <reaction evidence="3">
        <text>5-enolpyruvoyl-6-hydroxy-2-succinyl-cyclohex-3-ene-1-carboxylate = (1R,6R)-6-hydroxy-2-succinyl-cyclohexa-2,4-diene-1-carboxylate + pyruvate</text>
        <dbReference type="Rhea" id="RHEA:25597"/>
        <dbReference type="ChEBI" id="CHEBI:15361"/>
        <dbReference type="ChEBI" id="CHEBI:58689"/>
        <dbReference type="ChEBI" id="CHEBI:58818"/>
        <dbReference type="EC" id="4.2.99.20"/>
    </reaction>
</comment>
<comment type="similarity">
    <text evidence="3">Belongs to the AB hydrolase superfamily. MenH family.</text>
</comment>
<evidence type="ECO:0000256" key="2">
    <source>
        <dbReference type="ARBA" id="ARBA00023239"/>
    </source>
</evidence>
<dbReference type="AlphaFoldDB" id="A0A6N8FNJ6"/>
<dbReference type="RefSeq" id="WP_155670450.1">
    <property type="nucleotide sequence ID" value="NZ_WOCA01000016.1"/>
</dbReference>
<dbReference type="UniPathway" id="UPA01057">
    <property type="reaction ID" value="UER00900"/>
</dbReference>
<accession>A0A6N8FNJ6</accession>
<comment type="pathway">
    <text evidence="3">Quinol/quinone metabolism; menaquinone biosynthesis.</text>
</comment>
<evidence type="ECO:0000313" key="6">
    <source>
        <dbReference type="Proteomes" id="UP000469125"/>
    </source>
</evidence>
<dbReference type="EMBL" id="WOCA01000016">
    <property type="protein sequence ID" value="MUK90044.1"/>
    <property type="molecule type" value="Genomic_DNA"/>
</dbReference>
<dbReference type="SUPFAM" id="SSF53474">
    <property type="entry name" value="alpha/beta-Hydrolases"/>
    <property type="match status" value="1"/>
</dbReference>
<evidence type="ECO:0000313" key="5">
    <source>
        <dbReference type="EMBL" id="MUK90044.1"/>
    </source>
</evidence>
<keyword evidence="6" id="KW-1185">Reference proteome</keyword>
<keyword evidence="2 3" id="KW-0456">Lyase</keyword>
<comment type="function">
    <text evidence="3">Catalyzes a proton abstraction reaction that results in 2,5-elimination of pyruvate from 2-succinyl-5-enolpyruvyl-6-hydroxy-3-cyclohexene-1-carboxylate (SEPHCHC) and the formation of 2-succinyl-6-hydroxy-2,4-cyclohexadiene-1-carboxylate (SHCHC).</text>
</comment>
<organism evidence="5 6">
    <name type="scientific">Ornithinibacillus caprae</name>
    <dbReference type="NCBI Taxonomy" id="2678566"/>
    <lineage>
        <taxon>Bacteria</taxon>
        <taxon>Bacillati</taxon>
        <taxon>Bacillota</taxon>
        <taxon>Bacilli</taxon>
        <taxon>Bacillales</taxon>
        <taxon>Bacillaceae</taxon>
        <taxon>Ornithinibacillus</taxon>
    </lineage>
</organism>
<dbReference type="InterPro" id="IPR000073">
    <property type="entry name" value="AB_hydrolase_1"/>
</dbReference>
<comment type="caution">
    <text evidence="5">The sequence shown here is derived from an EMBL/GenBank/DDBJ whole genome shotgun (WGS) entry which is preliminary data.</text>
</comment>
<comment type="pathway">
    <text evidence="3">Quinol/quinone metabolism; 1,4-dihydroxy-2-naphthoate biosynthesis; 1,4-dihydroxy-2-naphthoate from chorismate: step 3/7.</text>
</comment>
<proteinExistence type="inferred from homology"/>
<dbReference type="PANTHER" id="PTHR42916:SF1">
    <property type="entry name" value="PROTEIN PHYLLO, CHLOROPLASTIC"/>
    <property type="match status" value="1"/>
</dbReference>
<protein>
    <recommendedName>
        <fullName evidence="3">Putative 2-succinyl-6-hydroxy-2,4-cyclohexadiene-1-carboxylate synthase</fullName>
        <shortName evidence="3">SHCHC synthase</shortName>
        <ecNumber evidence="3">4.2.99.20</ecNumber>
    </recommendedName>
</protein>
<gene>
    <name evidence="3 5" type="primary">menH</name>
    <name evidence="5" type="ORF">GMD78_16860</name>
</gene>
<dbReference type="NCBIfam" id="TIGR03695">
    <property type="entry name" value="menH_SHCHC"/>
    <property type="match status" value="1"/>
</dbReference>
<dbReference type="Proteomes" id="UP000469125">
    <property type="component" value="Unassembled WGS sequence"/>
</dbReference>
<dbReference type="InterPro" id="IPR029058">
    <property type="entry name" value="AB_hydrolase_fold"/>
</dbReference>
<dbReference type="PANTHER" id="PTHR42916">
    <property type="entry name" value="2-SUCCINYL-5-ENOLPYRUVYL-6-HYDROXY-3-CYCLOHEXENE-1-CARBOXYLATE SYNTHASE"/>
    <property type="match status" value="1"/>
</dbReference>
<dbReference type="Pfam" id="PF00561">
    <property type="entry name" value="Abhydrolase_1"/>
    <property type="match status" value="1"/>
</dbReference>
<comment type="subunit">
    <text evidence="3">Monomer.</text>
</comment>
<dbReference type="PRINTS" id="PR00111">
    <property type="entry name" value="ABHYDROLASE"/>
</dbReference>
<dbReference type="GO" id="GO:0070205">
    <property type="term" value="F:2-succinyl-6-hydroxy-2,4-cyclohexadiene-1-carboxylate synthase activity"/>
    <property type="evidence" value="ECO:0007669"/>
    <property type="project" value="UniProtKB-UniRule"/>
</dbReference>
<dbReference type="UniPathway" id="UPA00079"/>